<proteinExistence type="predicted"/>
<feature type="region of interest" description="Disordered" evidence="1">
    <location>
        <begin position="1"/>
        <end position="36"/>
    </location>
</feature>
<protein>
    <submittedName>
        <fullName evidence="2">Uncharacterized protein</fullName>
    </submittedName>
</protein>
<evidence type="ECO:0000313" key="3">
    <source>
        <dbReference type="Proteomes" id="UP001291623"/>
    </source>
</evidence>
<comment type="caution">
    <text evidence="2">The sequence shown here is derived from an EMBL/GenBank/DDBJ whole genome shotgun (WGS) entry which is preliminary data.</text>
</comment>
<name>A0AAE1SRB0_9SOLA</name>
<dbReference type="EMBL" id="JAVYJV010000003">
    <property type="protein sequence ID" value="KAK4373952.1"/>
    <property type="molecule type" value="Genomic_DNA"/>
</dbReference>
<sequence length="75" mass="8679">MKIHRKVNKQLAMPTSSQLLQSNSESRPLETFSPRKRNTLMETAQEILRERLQTTHAIKYNINRISPGGPDPKHQ</sequence>
<gene>
    <name evidence="2" type="ORF">RND71_004629</name>
</gene>
<accession>A0AAE1SRB0</accession>
<organism evidence="2 3">
    <name type="scientific">Anisodus tanguticus</name>
    <dbReference type="NCBI Taxonomy" id="243964"/>
    <lineage>
        <taxon>Eukaryota</taxon>
        <taxon>Viridiplantae</taxon>
        <taxon>Streptophyta</taxon>
        <taxon>Embryophyta</taxon>
        <taxon>Tracheophyta</taxon>
        <taxon>Spermatophyta</taxon>
        <taxon>Magnoliopsida</taxon>
        <taxon>eudicotyledons</taxon>
        <taxon>Gunneridae</taxon>
        <taxon>Pentapetalae</taxon>
        <taxon>asterids</taxon>
        <taxon>lamiids</taxon>
        <taxon>Solanales</taxon>
        <taxon>Solanaceae</taxon>
        <taxon>Solanoideae</taxon>
        <taxon>Hyoscyameae</taxon>
        <taxon>Anisodus</taxon>
    </lineage>
</organism>
<evidence type="ECO:0000256" key="1">
    <source>
        <dbReference type="SAM" id="MobiDB-lite"/>
    </source>
</evidence>
<keyword evidence="3" id="KW-1185">Reference proteome</keyword>
<evidence type="ECO:0000313" key="2">
    <source>
        <dbReference type="EMBL" id="KAK4373952.1"/>
    </source>
</evidence>
<dbReference type="AlphaFoldDB" id="A0AAE1SRB0"/>
<feature type="compositionally biased region" description="Polar residues" evidence="1">
    <location>
        <begin position="13"/>
        <end position="26"/>
    </location>
</feature>
<dbReference type="Proteomes" id="UP001291623">
    <property type="component" value="Unassembled WGS sequence"/>
</dbReference>
<reference evidence="2" key="1">
    <citation type="submission" date="2023-12" db="EMBL/GenBank/DDBJ databases">
        <title>Genome assembly of Anisodus tanguticus.</title>
        <authorList>
            <person name="Wang Y.-J."/>
        </authorList>
    </citation>
    <scope>NUCLEOTIDE SEQUENCE</scope>
    <source>
        <strain evidence="2">KB-2021</strain>
        <tissue evidence="2">Leaf</tissue>
    </source>
</reference>